<name>A0ABS8SUP7_DATST</name>
<reference evidence="2 3" key="1">
    <citation type="journal article" date="2021" name="BMC Genomics">
        <title>Datura genome reveals duplications of psychoactive alkaloid biosynthetic genes and high mutation rate following tissue culture.</title>
        <authorList>
            <person name="Rajewski A."/>
            <person name="Carter-House D."/>
            <person name="Stajich J."/>
            <person name="Litt A."/>
        </authorList>
    </citation>
    <scope>NUCLEOTIDE SEQUENCE [LARGE SCALE GENOMIC DNA]</scope>
    <source>
        <strain evidence="2">AR-01</strain>
    </source>
</reference>
<organism evidence="2 3">
    <name type="scientific">Datura stramonium</name>
    <name type="common">Jimsonweed</name>
    <name type="synonym">Common thornapple</name>
    <dbReference type="NCBI Taxonomy" id="4076"/>
    <lineage>
        <taxon>Eukaryota</taxon>
        <taxon>Viridiplantae</taxon>
        <taxon>Streptophyta</taxon>
        <taxon>Embryophyta</taxon>
        <taxon>Tracheophyta</taxon>
        <taxon>Spermatophyta</taxon>
        <taxon>Magnoliopsida</taxon>
        <taxon>eudicotyledons</taxon>
        <taxon>Gunneridae</taxon>
        <taxon>Pentapetalae</taxon>
        <taxon>asterids</taxon>
        <taxon>lamiids</taxon>
        <taxon>Solanales</taxon>
        <taxon>Solanaceae</taxon>
        <taxon>Solanoideae</taxon>
        <taxon>Datureae</taxon>
        <taxon>Datura</taxon>
    </lineage>
</organism>
<feature type="region of interest" description="Disordered" evidence="1">
    <location>
        <begin position="153"/>
        <end position="178"/>
    </location>
</feature>
<evidence type="ECO:0000313" key="3">
    <source>
        <dbReference type="Proteomes" id="UP000823775"/>
    </source>
</evidence>
<evidence type="ECO:0000313" key="2">
    <source>
        <dbReference type="EMBL" id="MCD7462499.1"/>
    </source>
</evidence>
<evidence type="ECO:0000256" key="1">
    <source>
        <dbReference type="SAM" id="MobiDB-lite"/>
    </source>
</evidence>
<sequence length="178" mass="20537">MVVELILTNQAHGWRRFGDFWEFGGEGKKEKERRWSLAVEQHCARRAAVAVVVVRDCCDGEEKREIEWWLEKKRMRWRWLFAREKKRREIYGGRRSGLIREEGEMRWGDAGLGSFGEFGGISVRQLVRFARINGEEMGLCDCGVATSGEERDVGVYDRSSDGGHWPEERKERVVGGGG</sequence>
<comment type="caution">
    <text evidence="2">The sequence shown here is derived from an EMBL/GenBank/DDBJ whole genome shotgun (WGS) entry which is preliminary data.</text>
</comment>
<dbReference type="Proteomes" id="UP000823775">
    <property type="component" value="Unassembled WGS sequence"/>
</dbReference>
<protein>
    <submittedName>
        <fullName evidence="2">Uncharacterized protein</fullName>
    </submittedName>
</protein>
<proteinExistence type="predicted"/>
<keyword evidence="3" id="KW-1185">Reference proteome</keyword>
<gene>
    <name evidence="2" type="ORF">HAX54_048676</name>
</gene>
<dbReference type="EMBL" id="JACEIK010000808">
    <property type="protein sequence ID" value="MCD7462499.1"/>
    <property type="molecule type" value="Genomic_DNA"/>
</dbReference>
<accession>A0ABS8SUP7</accession>